<accession>A0A497ES66</accession>
<dbReference type="SUPFAM" id="SSF51717">
    <property type="entry name" value="Dihydropteroate synthetase-like"/>
    <property type="match status" value="1"/>
</dbReference>
<evidence type="ECO:0000313" key="3">
    <source>
        <dbReference type="Proteomes" id="UP000272051"/>
    </source>
</evidence>
<gene>
    <name evidence="2" type="ORF">DRJ33_07790</name>
</gene>
<dbReference type="Gene3D" id="3.20.20.20">
    <property type="entry name" value="Dihydropteroate synthase-like"/>
    <property type="match status" value="1"/>
</dbReference>
<feature type="domain" description="Pterin-binding" evidence="1">
    <location>
        <begin position="1"/>
        <end position="148"/>
    </location>
</feature>
<organism evidence="2 3">
    <name type="scientific">Thermoproteota archaeon</name>
    <dbReference type="NCBI Taxonomy" id="2056631"/>
    <lineage>
        <taxon>Archaea</taxon>
        <taxon>Thermoproteota</taxon>
    </lineage>
</organism>
<proteinExistence type="predicted"/>
<comment type="caution">
    <text evidence="2">The sequence shown here is derived from an EMBL/GenBank/DDBJ whole genome shotgun (WGS) entry which is preliminary data.</text>
</comment>
<dbReference type="InterPro" id="IPR000489">
    <property type="entry name" value="Pterin-binding_dom"/>
</dbReference>
<dbReference type="GO" id="GO:0042558">
    <property type="term" value="P:pteridine-containing compound metabolic process"/>
    <property type="evidence" value="ECO:0007669"/>
    <property type="project" value="InterPro"/>
</dbReference>
<sequence length="289" mass="31595">SIDLSNLEKVHEQVKDRLCIAIPADISKGFVPPSPEDRVKLLSSLIDRAKKLGIERLMADPILDAAINPGFTKSLSAFHAFHVYRRDVPLFMGVGNVVELLDADSVGINALLAMAALEVGATMLLTVEKSNKAKGSTLECSLAARMASIAYVRRMPPKALGIDLLVLKEKKLYEMPLLVEEAEIVEAVESPCQKGVDLLGSFKISVDHREGVIKALYIGKLGVKLIKGRTAKAVLDAILNLGLVSTTSHAAYLGVELSKAEIALMLRRTYLQEEQLFQDKRKLLKEVKL</sequence>
<dbReference type="PROSITE" id="PS50972">
    <property type="entry name" value="PTERIN_BINDING"/>
    <property type="match status" value="1"/>
</dbReference>
<feature type="non-terminal residue" evidence="2">
    <location>
        <position position="1"/>
    </location>
</feature>
<protein>
    <submittedName>
        <fullName evidence="2">Dihydropteroate synthase-like protein</fullName>
    </submittedName>
</protein>
<reference evidence="2 3" key="1">
    <citation type="submission" date="2018-06" db="EMBL/GenBank/DDBJ databases">
        <title>Extensive metabolic versatility and redundancy in microbially diverse, dynamic hydrothermal sediments.</title>
        <authorList>
            <person name="Dombrowski N."/>
            <person name="Teske A."/>
            <person name="Baker B.J."/>
        </authorList>
    </citation>
    <scope>NUCLEOTIDE SEQUENCE [LARGE SCALE GENOMIC DNA]</scope>
    <source>
        <strain evidence="2">B34_G17</strain>
    </source>
</reference>
<dbReference type="EMBL" id="QMQX01000188">
    <property type="protein sequence ID" value="RLE49966.1"/>
    <property type="molecule type" value="Genomic_DNA"/>
</dbReference>
<dbReference type="InterPro" id="IPR011005">
    <property type="entry name" value="Dihydropteroate_synth-like_sf"/>
</dbReference>
<dbReference type="AlphaFoldDB" id="A0A497ES66"/>
<dbReference type="Pfam" id="PF14251">
    <property type="entry name" value="PterinBD-DUF4346"/>
    <property type="match status" value="1"/>
</dbReference>
<evidence type="ECO:0000259" key="1">
    <source>
        <dbReference type="PROSITE" id="PS50972"/>
    </source>
</evidence>
<name>A0A497ES66_9CREN</name>
<dbReference type="Proteomes" id="UP000272051">
    <property type="component" value="Unassembled WGS sequence"/>
</dbReference>
<dbReference type="InterPro" id="IPR025595">
    <property type="entry name" value="PterinBD-DUF4346"/>
</dbReference>
<evidence type="ECO:0000313" key="2">
    <source>
        <dbReference type="EMBL" id="RLE49966.1"/>
    </source>
</evidence>